<reference evidence="4" key="2">
    <citation type="submission" date="2021-11" db="EMBL/GenBank/DDBJ databases">
        <authorList>
            <consortium name="Genoscope - CEA"/>
            <person name="William W."/>
        </authorList>
    </citation>
    <scope>NUCLEOTIDE SEQUENCE</scope>
</reference>
<dbReference type="InterPro" id="IPR036869">
    <property type="entry name" value="J_dom_sf"/>
</dbReference>
<dbReference type="EMBL" id="CAKKNE010000003">
    <property type="protein sequence ID" value="CAH0372127.1"/>
    <property type="molecule type" value="Genomic_DNA"/>
</dbReference>
<keyword evidence="1" id="KW-0175">Coiled coil</keyword>
<dbReference type="Proteomes" id="UP000789595">
    <property type="component" value="Unassembled WGS sequence"/>
</dbReference>
<dbReference type="PANTHER" id="PTHR23172">
    <property type="entry name" value="AUXILIN/CYCLIN G-ASSOCIATED KINASE-RELATED"/>
    <property type="match status" value="1"/>
</dbReference>
<feature type="region of interest" description="Disordered" evidence="2">
    <location>
        <begin position="100"/>
        <end position="182"/>
    </location>
</feature>
<dbReference type="EMBL" id="HBIW01020746">
    <property type="protein sequence ID" value="CAE0702419.1"/>
    <property type="molecule type" value="Transcribed_RNA"/>
</dbReference>
<dbReference type="PANTHER" id="PTHR23172:SF19">
    <property type="entry name" value="J DOMAIN-CONTAINING PROTEIN"/>
    <property type="match status" value="1"/>
</dbReference>
<feature type="coiled-coil region" evidence="1">
    <location>
        <begin position="233"/>
        <end position="265"/>
    </location>
</feature>
<dbReference type="Gene3D" id="1.10.287.110">
    <property type="entry name" value="DnaJ domain"/>
    <property type="match status" value="1"/>
</dbReference>
<dbReference type="GO" id="GO:0072583">
    <property type="term" value="P:clathrin-dependent endocytosis"/>
    <property type="evidence" value="ECO:0007669"/>
    <property type="project" value="TreeGrafter"/>
</dbReference>
<protein>
    <recommendedName>
        <fullName evidence="6">J domain-containing protein</fullName>
    </recommendedName>
</protein>
<dbReference type="SUPFAM" id="SSF46565">
    <property type="entry name" value="Chaperone J-domain"/>
    <property type="match status" value="1"/>
</dbReference>
<dbReference type="GO" id="GO:0031982">
    <property type="term" value="C:vesicle"/>
    <property type="evidence" value="ECO:0007669"/>
    <property type="project" value="TreeGrafter"/>
</dbReference>
<name>A0A7S4A3H8_9STRA</name>
<evidence type="ECO:0008006" key="6">
    <source>
        <dbReference type="Google" id="ProtNLM"/>
    </source>
</evidence>
<evidence type="ECO:0000313" key="3">
    <source>
        <dbReference type="EMBL" id="CAE0702419.1"/>
    </source>
</evidence>
<accession>A0A7S4A3H8</accession>
<dbReference type="GO" id="GO:0030276">
    <property type="term" value="F:clathrin binding"/>
    <property type="evidence" value="ECO:0007669"/>
    <property type="project" value="TreeGrafter"/>
</dbReference>
<dbReference type="GO" id="GO:0072318">
    <property type="term" value="P:clathrin coat disassembly"/>
    <property type="evidence" value="ECO:0007669"/>
    <property type="project" value="TreeGrafter"/>
</dbReference>
<feature type="compositionally biased region" description="Pro residues" evidence="2">
    <location>
        <begin position="142"/>
        <end position="158"/>
    </location>
</feature>
<evidence type="ECO:0000313" key="5">
    <source>
        <dbReference type="Proteomes" id="UP000789595"/>
    </source>
</evidence>
<evidence type="ECO:0000256" key="1">
    <source>
        <dbReference type="SAM" id="Coils"/>
    </source>
</evidence>
<dbReference type="AlphaFoldDB" id="A0A7S4A3H8"/>
<evidence type="ECO:0000256" key="2">
    <source>
        <dbReference type="SAM" id="MobiDB-lite"/>
    </source>
</evidence>
<feature type="compositionally biased region" description="Basic residues" evidence="2">
    <location>
        <begin position="100"/>
        <end position="114"/>
    </location>
</feature>
<evidence type="ECO:0000313" key="4">
    <source>
        <dbReference type="EMBL" id="CAH0372127.1"/>
    </source>
</evidence>
<proteinExistence type="predicted"/>
<organism evidence="3">
    <name type="scientific">Pelagomonas calceolata</name>
    <dbReference type="NCBI Taxonomy" id="35677"/>
    <lineage>
        <taxon>Eukaryota</taxon>
        <taxon>Sar</taxon>
        <taxon>Stramenopiles</taxon>
        <taxon>Ochrophyta</taxon>
        <taxon>Pelagophyceae</taxon>
        <taxon>Pelagomonadales</taxon>
        <taxon>Pelagomonadaceae</taxon>
        <taxon>Pelagomonas</taxon>
    </lineage>
</organism>
<dbReference type="GO" id="GO:0005737">
    <property type="term" value="C:cytoplasm"/>
    <property type="evidence" value="ECO:0007669"/>
    <property type="project" value="TreeGrafter"/>
</dbReference>
<dbReference type="OrthoDB" id="1717591at2759"/>
<gene>
    <name evidence="3" type="ORF">PCAL00307_LOCUS17864</name>
    <name evidence="4" type="ORF">PECAL_3P21040</name>
</gene>
<keyword evidence="5" id="KW-1185">Reference proteome</keyword>
<sequence>MAQVWCVYDVQGDRDAGENAFEVFCSDPDAPTLAELQRSCPFTSTGGDWRWRAKVADDVFGYCWRDVRDAHEPVGAEQSGDALVVRMRVVDVSPQAIARRRLKPGRMPRARRAAKGYADAPTGGGRATWEEASRANGSRAHVPPPSQRAPPPKPPPRKPSLDMVDLGAAPEPPKKNAQSLSQDTVQQLVREGKMRWDDVDQRYVAVEVVEEVRIGIQAVSIGNEDLSSKAPEVQQAILERRQALQDAQEEKRARLRAQRSAAESEADAQIALKAQLDPQLKRWSEDHGKKKNIRALLAGMDQVMWEGSGWKPISIGDLLEPKKVKRAYYKASRFVHPDKLVNLSIEQRFVGKRIFDALSQAYAEFEESGMG</sequence>
<reference evidence="3" key="1">
    <citation type="submission" date="2021-01" db="EMBL/GenBank/DDBJ databases">
        <authorList>
            <person name="Corre E."/>
            <person name="Pelletier E."/>
            <person name="Niang G."/>
            <person name="Scheremetjew M."/>
            <person name="Finn R."/>
            <person name="Kale V."/>
            <person name="Holt S."/>
            <person name="Cochrane G."/>
            <person name="Meng A."/>
            <person name="Brown T."/>
            <person name="Cohen L."/>
        </authorList>
    </citation>
    <scope>NUCLEOTIDE SEQUENCE</scope>
    <source>
        <strain evidence="3">CCMP1756</strain>
    </source>
</reference>